<feature type="region of interest" description="Disordered" evidence="1">
    <location>
        <begin position="1632"/>
        <end position="1652"/>
    </location>
</feature>
<accession>A0A8J5X6C7</accession>
<feature type="compositionally biased region" description="Gly residues" evidence="1">
    <location>
        <begin position="1637"/>
        <end position="1646"/>
    </location>
</feature>
<organism evidence="3 4">
    <name type="scientific">Diacronema lutheri</name>
    <name type="common">Unicellular marine alga</name>
    <name type="synonym">Monochrysis lutheri</name>
    <dbReference type="NCBI Taxonomy" id="2081491"/>
    <lineage>
        <taxon>Eukaryota</taxon>
        <taxon>Haptista</taxon>
        <taxon>Haptophyta</taxon>
        <taxon>Pavlovophyceae</taxon>
        <taxon>Pavlovales</taxon>
        <taxon>Pavlovaceae</taxon>
        <taxon>Diacronema</taxon>
    </lineage>
</organism>
<evidence type="ECO:0008006" key="5">
    <source>
        <dbReference type="Google" id="ProtNLM"/>
    </source>
</evidence>
<keyword evidence="2" id="KW-0732">Signal</keyword>
<comment type="caution">
    <text evidence="3">The sequence shown here is derived from an EMBL/GenBank/DDBJ whole genome shotgun (WGS) entry which is preliminary data.</text>
</comment>
<keyword evidence="4" id="KW-1185">Reference proteome</keyword>
<dbReference type="InterPro" id="IPR051589">
    <property type="entry name" value="Sialate-O-sulfotransferase"/>
</dbReference>
<protein>
    <recommendedName>
        <fullName evidence="5">Fucosyltransferase</fullName>
    </recommendedName>
</protein>
<feature type="region of interest" description="Disordered" evidence="1">
    <location>
        <begin position="424"/>
        <end position="446"/>
    </location>
</feature>
<feature type="signal peptide" evidence="2">
    <location>
        <begin position="1"/>
        <end position="26"/>
    </location>
</feature>
<gene>
    <name evidence="3" type="ORF">KFE25_011859</name>
</gene>
<dbReference type="Proteomes" id="UP000751190">
    <property type="component" value="Unassembled WGS sequence"/>
</dbReference>
<dbReference type="PANTHER" id="PTHR45964">
    <property type="entry name" value="WSCD FAMILY MEMBER CG9164"/>
    <property type="match status" value="1"/>
</dbReference>
<evidence type="ECO:0000256" key="1">
    <source>
        <dbReference type="SAM" id="MobiDB-lite"/>
    </source>
</evidence>
<sequence length="1652" mass="171053">MCAPASGLALSLAAMVVLAWSAGARGDTSAELRALSLWADAPERFRGATPCDADAFAARTRIQPPRALDPNGTGPSRALVPLACNWSPPVLWSFPGSGNTWMRQMLETATDFATGSVYNDNSLLGIFPAERHCAPDVLVVKAHAVHTPFELLRYWARPAVAGVRRSIPWHGGLTDAPGKRLVHLTFRNFLGKCARWRAERALVIDREPYGAIWSEFQRRFVEGDNGGHVARVRPAEFDERHWLRSAERAAAGYVASITSHLSFARDVGRAAGAAAAAAARGATPRDAAAATAAGASGAVALVPFADLSARCEATLRRVLSWLAPPVGGGVAGVAGGEAEGAYGWRIAQACNRTDRSIKRSAAAGHGAEPYVRAADAWSELAVCRVWAVLGHTARALGHAPPRPCHSRDELALALARGRAPLPPSLAERAARGDGGGGNGATHGAADRADLERADPVLFVSAAAGELDVCLNWLLAALPAPRRAAAIVEGNTDVLPVEWGGRLLIGAEGWAEFDALGALGAPAFPLIPRFVAHGGTRDHEGDGARDGVRVERAEVAAALVGEGHAVVLAEPDALWGGTDVAGALARAAAVARADLVALAAPRTRASPGVPATAAHVRARLALALARWSPTKGARRLLAWAVREGPTAGGDEGALNALLDSARDAVWSRLSPDVAKGGLGGWVVALRLPPGGADGADGAGGDGGGGGGAEVRLLILTDAVRLVSCEGPDAGSVLADADADAADAADAARARAPRTAAALVARCAPRPAAVRARALRAALGGALAQRLRRGGLWVLPAAWHTLARGVRPEQPPAAVPADVARAALAARGDGAFSRAVRAWRDALRIDASIVVSCTWASASLALLAAPDGGDGDGGGGARAARGARAAIDVQQQLDELALNLATGAARAALRLELVAVAWHDSAGARAPSVLPPELPAALRDALRVRVVRVRGASHERTLRRYARAVRTLETAALNVGIRAACAELILAASFGAQFVEPFFAALLGARVAREPASALAPTALGAPRAGGLRAFLVRACALPAGAPSSACDTRALASAASAGLLMPAALWHAARGLSEAVASAPHADRYLASALEALSVAPQWLPCPPGACARAPARGWARWWRVGPAAVAKLDSVAGALRARASNATAAASDDDGAGGGARCDANATTAVHTSSLDAEREVALLVRARAGAGIDGSCRWGLVGHVVALAERRADGVGVAERDALVADVEALADAPPSGGCTSRSAEAAAWATWSAYASRARPLLVVHVEGGLGNRLRALASGWALADALGYAYAIVWEPNTECDARFDELFAPDERFITLSAKPAAWPTRAWAEYDPGDAMPMLTRAHSTGTNVYVRTQQLLRSRVRRHSLQAYAERFAWLRPRAELGALVQQIAREALLRLRVGVHVRMTTDHTSTVFGVEAGPTGGSGGGVGVSTDARATTATTAAAVAASHFAMDSAEAAEAYATRRRACHWRYFAATMRRLVRATGGGARFYVACDDAACYNGLRAAVGAARVGSITDHVPCARAAGCTVDSRSAPCQALGLVEISLLSLSRHVLLSQPSSFSDAARALLYGRWLNSTRQGAPRLPGPFAHRASVQCGAPLNFRLHLNLEGFEPNFHERQNAGLPIAQLVERMRSGKGTGGRGGRGGQRRTA</sequence>
<feature type="chain" id="PRO_5035242392" description="Fucosyltransferase" evidence="2">
    <location>
        <begin position="27"/>
        <end position="1652"/>
    </location>
</feature>
<evidence type="ECO:0000256" key="2">
    <source>
        <dbReference type="SAM" id="SignalP"/>
    </source>
</evidence>
<reference evidence="3" key="1">
    <citation type="submission" date="2021-05" db="EMBL/GenBank/DDBJ databases">
        <title>The genome of the haptophyte Pavlova lutheri (Diacronema luteri, Pavlovales) - a model for lipid biosynthesis in eukaryotic algae.</title>
        <authorList>
            <person name="Hulatt C.J."/>
            <person name="Posewitz M.C."/>
        </authorList>
    </citation>
    <scope>NUCLEOTIDE SEQUENCE</scope>
    <source>
        <strain evidence="3">NIVA-4/92</strain>
    </source>
</reference>
<dbReference type="EMBL" id="JAGTXO010000033">
    <property type="protein sequence ID" value="KAG8460368.1"/>
    <property type="molecule type" value="Genomic_DNA"/>
</dbReference>
<proteinExistence type="predicted"/>
<name>A0A8J5X6C7_DIALT</name>
<dbReference type="PANTHER" id="PTHR45964:SF5">
    <property type="entry name" value="WSCD FAMILY MEMBER CG9164"/>
    <property type="match status" value="1"/>
</dbReference>
<evidence type="ECO:0000313" key="3">
    <source>
        <dbReference type="EMBL" id="KAG8460368.1"/>
    </source>
</evidence>
<dbReference type="OrthoDB" id="207148at2759"/>
<evidence type="ECO:0000313" key="4">
    <source>
        <dbReference type="Proteomes" id="UP000751190"/>
    </source>
</evidence>